<dbReference type="OrthoDB" id="6238772at2"/>
<dbReference type="AlphaFoldDB" id="A0A3D8M817"/>
<name>A0A3D8M817_9ALTE</name>
<gene>
    <name evidence="1" type="ORF">DXV75_07775</name>
</gene>
<sequence length="96" mass="11150">MKHNVDIHIVLATASDMEDYHSDPDEAADRINFILHGMYDNADDDIETARLEGLLQYTWAFWHQNGNLLDVEDDDLLDWVDHTLATWDDADTDEIF</sequence>
<keyword evidence="2" id="KW-1185">Reference proteome</keyword>
<comment type="caution">
    <text evidence="1">The sequence shown here is derived from an EMBL/GenBank/DDBJ whole genome shotgun (WGS) entry which is preliminary data.</text>
</comment>
<protein>
    <submittedName>
        <fullName evidence="1">Uncharacterized protein</fullName>
    </submittedName>
</protein>
<evidence type="ECO:0000313" key="2">
    <source>
        <dbReference type="Proteomes" id="UP000256561"/>
    </source>
</evidence>
<dbReference type="Proteomes" id="UP000256561">
    <property type="component" value="Unassembled WGS sequence"/>
</dbReference>
<dbReference type="EMBL" id="QRHA01000005">
    <property type="protein sequence ID" value="RDV25977.1"/>
    <property type="molecule type" value="Genomic_DNA"/>
</dbReference>
<organism evidence="1 2">
    <name type="scientific">Alteromonas aestuariivivens</name>
    <dbReference type="NCBI Taxonomy" id="1938339"/>
    <lineage>
        <taxon>Bacteria</taxon>
        <taxon>Pseudomonadati</taxon>
        <taxon>Pseudomonadota</taxon>
        <taxon>Gammaproteobacteria</taxon>
        <taxon>Alteromonadales</taxon>
        <taxon>Alteromonadaceae</taxon>
        <taxon>Alteromonas/Salinimonas group</taxon>
        <taxon>Alteromonas</taxon>
    </lineage>
</organism>
<reference evidence="2" key="1">
    <citation type="submission" date="2018-08" db="EMBL/GenBank/DDBJ databases">
        <authorList>
            <person name="Zhang J."/>
            <person name="Du Z.-J."/>
        </authorList>
    </citation>
    <scope>NUCLEOTIDE SEQUENCE [LARGE SCALE GENOMIC DNA]</scope>
    <source>
        <strain evidence="2">KCTC 52655</strain>
    </source>
</reference>
<evidence type="ECO:0000313" key="1">
    <source>
        <dbReference type="EMBL" id="RDV25977.1"/>
    </source>
</evidence>
<dbReference type="RefSeq" id="WP_115592846.1">
    <property type="nucleotide sequence ID" value="NZ_QRHA01000005.1"/>
</dbReference>
<accession>A0A3D8M817</accession>
<proteinExistence type="predicted"/>